<dbReference type="InterPro" id="IPR029032">
    <property type="entry name" value="AhpD-like"/>
</dbReference>
<evidence type="ECO:0000313" key="6">
    <source>
        <dbReference type="Proteomes" id="UP000525686"/>
    </source>
</evidence>
<organism evidence="3 6">
    <name type="scientific">Streptomyces alkaliterrae</name>
    <dbReference type="NCBI Taxonomy" id="2213162"/>
    <lineage>
        <taxon>Bacteria</taxon>
        <taxon>Bacillati</taxon>
        <taxon>Actinomycetota</taxon>
        <taxon>Actinomycetes</taxon>
        <taxon>Kitasatosporales</taxon>
        <taxon>Streptomycetaceae</taxon>
        <taxon>Streptomyces</taxon>
    </lineage>
</organism>
<dbReference type="Pfam" id="PF02627">
    <property type="entry name" value="CMD"/>
    <property type="match status" value="1"/>
</dbReference>
<evidence type="ECO:0000313" key="4">
    <source>
        <dbReference type="EMBL" id="MBB1262062.1"/>
    </source>
</evidence>
<dbReference type="GO" id="GO:0051920">
    <property type="term" value="F:peroxiredoxin activity"/>
    <property type="evidence" value="ECO:0007669"/>
    <property type="project" value="InterPro"/>
</dbReference>
<dbReference type="AlphaFoldDB" id="A0A7W3ZPL9"/>
<reference evidence="5 6" key="1">
    <citation type="submission" date="2020-05" db="EMBL/GenBank/DDBJ databases">
        <title>Classification of alakaliphilic streptomycetes isolated from an alkaline soil next to Lonar Crater, India and a proposal for the recognition of Streptomyces alkaliterrae sp. nov.</title>
        <authorList>
            <person name="Golinska P."/>
        </authorList>
    </citation>
    <scope>NUCLEOTIDE SEQUENCE [LARGE SCALE GENOMIC DNA]</scope>
    <source>
        <strain evidence="6">OF3</strain>
        <strain evidence="5">OF8</strain>
    </source>
</reference>
<gene>
    <name evidence="3" type="ORF">H3146_22480</name>
    <name evidence="4" type="ORF">H3147_25120</name>
</gene>
<dbReference type="PANTHER" id="PTHR33570">
    <property type="entry name" value="4-CARBOXYMUCONOLACTONE DECARBOXYLASE FAMILY PROTEIN"/>
    <property type="match status" value="1"/>
</dbReference>
<dbReference type="Gene3D" id="1.20.1290.10">
    <property type="entry name" value="AhpD-like"/>
    <property type="match status" value="1"/>
</dbReference>
<dbReference type="Proteomes" id="UP000517765">
    <property type="component" value="Unassembled WGS sequence"/>
</dbReference>
<evidence type="ECO:0000259" key="2">
    <source>
        <dbReference type="Pfam" id="PF02627"/>
    </source>
</evidence>
<feature type="non-terminal residue" evidence="3">
    <location>
        <position position="1"/>
    </location>
</feature>
<accession>A0A7W3ZPL9</accession>
<dbReference type="EMBL" id="JABJWZ010000294">
    <property type="protein sequence ID" value="MBB1256104.1"/>
    <property type="molecule type" value="Genomic_DNA"/>
</dbReference>
<evidence type="ECO:0000313" key="5">
    <source>
        <dbReference type="Proteomes" id="UP000517765"/>
    </source>
</evidence>
<feature type="domain" description="Carboxymuconolactone decarboxylase-like" evidence="2">
    <location>
        <begin position="56"/>
        <end position="138"/>
    </location>
</feature>
<dbReference type="Proteomes" id="UP000525686">
    <property type="component" value="Unassembled WGS sequence"/>
</dbReference>
<dbReference type="EMBL" id="JABJXA010000250">
    <property type="protein sequence ID" value="MBB1262062.1"/>
    <property type="molecule type" value="Genomic_DNA"/>
</dbReference>
<dbReference type="PANTHER" id="PTHR33570:SF2">
    <property type="entry name" value="CARBOXYMUCONOLACTONE DECARBOXYLASE-LIKE DOMAIN-CONTAINING PROTEIN"/>
    <property type="match status" value="1"/>
</dbReference>
<sequence>ATPHPTRAAPDTGRSADDTTTSFPDALALRREIIGDAHVDRAAADTDNFTDDFAAHFQRLLTETEWGALWSRPGLDRRTRSVATLATLAAAGQLDALADHTRAALRNGLTPAEIREVLLHTAVYRGLPTADAAFRVAQRVVREETTPEA</sequence>
<dbReference type="SUPFAM" id="SSF69118">
    <property type="entry name" value="AhpD-like"/>
    <property type="match status" value="1"/>
</dbReference>
<dbReference type="RefSeq" id="WP_181355282.1">
    <property type="nucleotide sequence ID" value="NZ_JABJWZ010000294.1"/>
</dbReference>
<protein>
    <submittedName>
        <fullName evidence="3">Carboxymuconolactone decarboxylase family protein</fullName>
    </submittedName>
</protein>
<dbReference type="InterPro" id="IPR052512">
    <property type="entry name" value="4CMD/NDH-1_regulator"/>
</dbReference>
<name>A0A7W3ZPL9_9ACTN</name>
<dbReference type="InterPro" id="IPR003779">
    <property type="entry name" value="CMD-like"/>
</dbReference>
<feature type="region of interest" description="Disordered" evidence="1">
    <location>
        <begin position="1"/>
        <end position="22"/>
    </location>
</feature>
<reference evidence="3" key="2">
    <citation type="journal article" name="Syst. Appl. Microbiol.">
        <title>Streptomyces alkaliterrae sp. nov., isolated from an alkaline soil, and emended descriptions of Streptomyces alkaliphilus, Streptomyces calidiresistens and Streptomyces durbertensis.</title>
        <authorList>
            <person name="Swiecimska M."/>
            <person name="Golinska P."/>
            <person name="Nouioui I."/>
            <person name="Wypij M."/>
            <person name="Rai M."/>
            <person name="Sangal V."/>
            <person name="Goodfellow M."/>
        </authorList>
    </citation>
    <scope>NUCLEOTIDE SEQUENCE</scope>
    <source>
        <strain evidence="3">OF3</strain>
        <strain evidence="4">OF8</strain>
    </source>
</reference>
<proteinExistence type="predicted"/>
<comment type="caution">
    <text evidence="3">The sequence shown here is derived from an EMBL/GenBank/DDBJ whole genome shotgun (WGS) entry which is preliminary data.</text>
</comment>
<evidence type="ECO:0000256" key="1">
    <source>
        <dbReference type="SAM" id="MobiDB-lite"/>
    </source>
</evidence>
<evidence type="ECO:0000313" key="3">
    <source>
        <dbReference type="EMBL" id="MBB1256104.1"/>
    </source>
</evidence>